<dbReference type="Pfam" id="PF01547">
    <property type="entry name" value="SBP_bac_1"/>
    <property type="match status" value="1"/>
</dbReference>
<reference evidence="7 8" key="1">
    <citation type="submission" date="2020-12" db="EMBL/GenBank/DDBJ databases">
        <authorList>
            <person name="Zhou J."/>
        </authorList>
    </citation>
    <scope>NUCLEOTIDE SEQUENCE [LARGE SCALE GENOMIC DNA]</scope>
    <source>
        <strain evidence="7 8">CCUG 61299</strain>
    </source>
</reference>
<dbReference type="PROSITE" id="PS51257">
    <property type="entry name" value="PROKAR_LIPOPROTEIN"/>
    <property type="match status" value="1"/>
</dbReference>
<gene>
    <name evidence="7" type="ORF">JG540_09695</name>
</gene>
<dbReference type="AlphaFoldDB" id="A0A7T7MBP2"/>
<keyword evidence="4" id="KW-0564">Palmitate</keyword>
<dbReference type="KEGG" id="awe:JG540_09695"/>
<dbReference type="InterPro" id="IPR050490">
    <property type="entry name" value="Bact_solute-bd_prot1"/>
</dbReference>
<evidence type="ECO:0000256" key="2">
    <source>
        <dbReference type="ARBA" id="ARBA00022729"/>
    </source>
</evidence>
<evidence type="ECO:0000256" key="6">
    <source>
        <dbReference type="SAM" id="SignalP"/>
    </source>
</evidence>
<evidence type="ECO:0000313" key="7">
    <source>
        <dbReference type="EMBL" id="QQM68478.1"/>
    </source>
</evidence>
<evidence type="ECO:0000256" key="3">
    <source>
        <dbReference type="ARBA" id="ARBA00023136"/>
    </source>
</evidence>
<dbReference type="Proteomes" id="UP000595895">
    <property type="component" value="Chromosome"/>
</dbReference>
<keyword evidence="1" id="KW-1003">Cell membrane</keyword>
<keyword evidence="2 6" id="KW-0732">Signal</keyword>
<evidence type="ECO:0000256" key="1">
    <source>
        <dbReference type="ARBA" id="ARBA00022475"/>
    </source>
</evidence>
<dbReference type="PANTHER" id="PTHR43649">
    <property type="entry name" value="ARABINOSE-BINDING PROTEIN-RELATED"/>
    <property type="match status" value="1"/>
</dbReference>
<keyword evidence="3" id="KW-0472">Membrane</keyword>
<dbReference type="PROSITE" id="PS51318">
    <property type="entry name" value="TAT"/>
    <property type="match status" value="1"/>
</dbReference>
<dbReference type="SUPFAM" id="SSF53850">
    <property type="entry name" value="Periplasmic binding protein-like II"/>
    <property type="match status" value="1"/>
</dbReference>
<keyword evidence="8" id="KW-1185">Reference proteome</keyword>
<sequence>MNLSRRCLLLGLSAATAATLAACTGSSSTDATKPASGGSAAAGDGKLSGEITFQTWSLKNEKFTPYFEALIKAFQDQHPGTTIKWIDQPGDGYEEKILQQANSGELPDVVNLPSDFAYQLAQVEQIVDLKAATPEAMSSYVPGGLAAYTFDGVEGTYGYPWYLGTDVSWWNTDLLTQAGLDVANAPKTLEEYYAWAETAAAKGVKLVSYMPGVTDFKNSGVTIFKDGKFVFNTDEAAAIVDKFAGFYKNGAMPAEALNDDTADNANMFTQEKAGYTTATTSFVSQLENDAPNVLKHVDCTPRFETAPLFTQGISVAKGSKNMDLALAFAQFVTNNDNQVAFVKIARGFMPGTVEGNNSPESFSGELDNELMKKAVGLAAAAMPKAEMPAPIQYSNDMKAYVQQQIALAIKGDTTAKAALDAAVEYCNKALTA</sequence>
<evidence type="ECO:0000256" key="4">
    <source>
        <dbReference type="ARBA" id="ARBA00023139"/>
    </source>
</evidence>
<protein>
    <submittedName>
        <fullName evidence="7">Extracellular solute-binding protein</fullName>
    </submittedName>
</protein>
<organism evidence="7 8">
    <name type="scientific">Actinomyces weissii</name>
    <dbReference type="NCBI Taxonomy" id="675090"/>
    <lineage>
        <taxon>Bacteria</taxon>
        <taxon>Bacillati</taxon>
        <taxon>Actinomycetota</taxon>
        <taxon>Actinomycetes</taxon>
        <taxon>Actinomycetales</taxon>
        <taxon>Actinomycetaceae</taxon>
        <taxon>Actinomyces</taxon>
    </lineage>
</organism>
<evidence type="ECO:0000256" key="5">
    <source>
        <dbReference type="ARBA" id="ARBA00023288"/>
    </source>
</evidence>
<feature type="chain" id="PRO_5038887941" evidence="6">
    <location>
        <begin position="22"/>
        <end position="432"/>
    </location>
</feature>
<dbReference type="EMBL" id="CP066802">
    <property type="protein sequence ID" value="QQM68478.1"/>
    <property type="molecule type" value="Genomic_DNA"/>
</dbReference>
<dbReference type="InterPro" id="IPR006311">
    <property type="entry name" value="TAT_signal"/>
</dbReference>
<feature type="signal peptide" evidence="6">
    <location>
        <begin position="1"/>
        <end position="21"/>
    </location>
</feature>
<name>A0A7T7MBP2_9ACTO</name>
<proteinExistence type="predicted"/>
<accession>A0A7T7MBP2</accession>
<keyword evidence="5" id="KW-0449">Lipoprotein</keyword>
<dbReference type="PANTHER" id="PTHR43649:SF33">
    <property type="entry name" value="POLYGALACTURONAN_RHAMNOGALACTURONAN-BINDING PROTEIN YTCQ"/>
    <property type="match status" value="1"/>
</dbReference>
<dbReference type="Gene3D" id="3.40.190.10">
    <property type="entry name" value="Periplasmic binding protein-like II"/>
    <property type="match status" value="1"/>
</dbReference>
<evidence type="ECO:0000313" key="8">
    <source>
        <dbReference type="Proteomes" id="UP000595895"/>
    </source>
</evidence>
<dbReference type="InterPro" id="IPR006059">
    <property type="entry name" value="SBP"/>
</dbReference>